<dbReference type="GO" id="GO:0003700">
    <property type="term" value="F:DNA-binding transcription factor activity"/>
    <property type="evidence" value="ECO:0007669"/>
    <property type="project" value="InterPro"/>
</dbReference>
<dbReference type="AlphaFoldDB" id="I0AKZ6"/>
<evidence type="ECO:0000256" key="3">
    <source>
        <dbReference type="ARBA" id="ARBA00023163"/>
    </source>
</evidence>
<reference evidence="5 6" key="1">
    <citation type="journal article" date="2012" name="Front. Microbiol.">
        <title>Complete genome of Ignavibacterium album, a metabolically versatile, flagellated, facultative anaerobe from the phylum Chlorobi.</title>
        <authorList>
            <person name="Liu Z."/>
            <person name="Frigaard N.-U."/>
            <person name="Vogl K."/>
            <person name="Iino T."/>
            <person name="Ohkuma M."/>
            <person name="Overmann J."/>
            <person name="Bryant D.A."/>
        </authorList>
    </citation>
    <scope>NUCLEOTIDE SEQUENCE [LARGE SCALE GENOMIC DNA]</scope>
    <source>
        <strain evidence="6">DSM 19864 / JCM 16511 / NBRC 101810 / Mat9-16</strain>
    </source>
</reference>
<dbReference type="PANTHER" id="PTHR30204:SF92">
    <property type="entry name" value="HTH-TYPE TRANSCRIPTIONAL REGULATOR ZNTR"/>
    <property type="match status" value="1"/>
</dbReference>
<organism evidence="5 6">
    <name type="scientific">Ignavibacterium album (strain DSM 19864 / JCM 16511 / NBRC 101810 / Mat9-16)</name>
    <dbReference type="NCBI Taxonomy" id="945713"/>
    <lineage>
        <taxon>Bacteria</taxon>
        <taxon>Pseudomonadati</taxon>
        <taxon>Ignavibacteriota</taxon>
        <taxon>Ignavibacteria</taxon>
        <taxon>Ignavibacteriales</taxon>
        <taxon>Ignavibacteriaceae</taxon>
        <taxon>Ignavibacterium</taxon>
    </lineage>
</organism>
<dbReference type="SMART" id="SM00422">
    <property type="entry name" value="HTH_MERR"/>
    <property type="match status" value="1"/>
</dbReference>
<keyword evidence="1" id="KW-0805">Transcription regulation</keyword>
<dbReference type="Pfam" id="PF00376">
    <property type="entry name" value="MerR"/>
    <property type="match status" value="1"/>
</dbReference>
<dbReference type="EMBL" id="CP003418">
    <property type="protein sequence ID" value="AFH49653.1"/>
    <property type="molecule type" value="Genomic_DNA"/>
</dbReference>
<dbReference type="CDD" id="cd04770">
    <property type="entry name" value="HTH_HMRTR"/>
    <property type="match status" value="1"/>
</dbReference>
<accession>I0AKZ6</accession>
<keyword evidence="3" id="KW-0804">Transcription</keyword>
<evidence type="ECO:0000313" key="6">
    <source>
        <dbReference type="Proteomes" id="UP000007394"/>
    </source>
</evidence>
<dbReference type="PANTHER" id="PTHR30204">
    <property type="entry name" value="REDOX-CYCLING DRUG-SENSING TRANSCRIPTIONAL ACTIVATOR SOXR"/>
    <property type="match status" value="1"/>
</dbReference>
<feature type="domain" description="HTH merR-type" evidence="4">
    <location>
        <begin position="3"/>
        <end position="72"/>
    </location>
</feature>
<dbReference type="InterPro" id="IPR009061">
    <property type="entry name" value="DNA-bd_dom_put_sf"/>
</dbReference>
<dbReference type="GO" id="GO:0003677">
    <property type="term" value="F:DNA binding"/>
    <property type="evidence" value="ECO:0007669"/>
    <property type="project" value="UniProtKB-KW"/>
</dbReference>
<dbReference type="Pfam" id="PF09278">
    <property type="entry name" value="MerR-DNA-bind"/>
    <property type="match status" value="1"/>
</dbReference>
<protein>
    <submittedName>
        <fullName evidence="5">Putative transcriptional regulator</fullName>
    </submittedName>
</protein>
<dbReference type="HOGENOM" id="CLU_060077_2_0_10"/>
<sequence length="133" mass="15721">MAEYFVGQLAKEAGFNLETIRYYEKLELLPKPKRKDSRYRVYDANDLKRLLFIKRAKELGFTLKEIKELFGLRIDSEAKCRDVKHLTEHKLKDIDNRISDLKKIRNVLVKLIDQCVNEEVSSDECPILESIEF</sequence>
<dbReference type="Gene3D" id="1.10.1660.10">
    <property type="match status" value="1"/>
</dbReference>
<gene>
    <name evidence="5" type="primary">merR</name>
    <name evidence="5" type="ordered locus">IALB_1947</name>
</gene>
<dbReference type="PRINTS" id="PR00040">
    <property type="entry name" value="HTHMERR"/>
</dbReference>
<dbReference type="RefSeq" id="WP_014560802.1">
    <property type="nucleotide sequence ID" value="NC_017464.1"/>
</dbReference>
<dbReference type="KEGG" id="ial:IALB_1947"/>
<evidence type="ECO:0000313" key="5">
    <source>
        <dbReference type="EMBL" id="AFH49653.1"/>
    </source>
</evidence>
<dbReference type="STRING" id="945713.IALB_1947"/>
<dbReference type="PROSITE" id="PS50937">
    <property type="entry name" value="HTH_MERR_2"/>
    <property type="match status" value="1"/>
</dbReference>
<proteinExistence type="predicted"/>
<dbReference type="eggNOG" id="COG0789">
    <property type="taxonomic scope" value="Bacteria"/>
</dbReference>
<name>I0AKZ6_IGNAJ</name>
<dbReference type="InterPro" id="IPR000551">
    <property type="entry name" value="MerR-type_HTH_dom"/>
</dbReference>
<keyword evidence="6" id="KW-1185">Reference proteome</keyword>
<evidence type="ECO:0000256" key="1">
    <source>
        <dbReference type="ARBA" id="ARBA00023015"/>
    </source>
</evidence>
<evidence type="ECO:0000259" key="4">
    <source>
        <dbReference type="PROSITE" id="PS50937"/>
    </source>
</evidence>
<dbReference type="Proteomes" id="UP000007394">
    <property type="component" value="Chromosome"/>
</dbReference>
<evidence type="ECO:0000256" key="2">
    <source>
        <dbReference type="ARBA" id="ARBA00023125"/>
    </source>
</evidence>
<dbReference type="SUPFAM" id="SSF46955">
    <property type="entry name" value="Putative DNA-binding domain"/>
    <property type="match status" value="1"/>
</dbReference>
<dbReference type="InterPro" id="IPR047057">
    <property type="entry name" value="MerR_fam"/>
</dbReference>
<keyword evidence="2" id="KW-0238">DNA-binding</keyword>
<dbReference type="InterPro" id="IPR015358">
    <property type="entry name" value="Tscrpt_reg_MerR_DNA-bd"/>
</dbReference>
<dbReference type="OrthoDB" id="9791488at2"/>